<dbReference type="Pfam" id="PF00170">
    <property type="entry name" value="bZIP_1"/>
    <property type="match status" value="1"/>
</dbReference>
<evidence type="ECO:0000313" key="6">
    <source>
        <dbReference type="Proteomes" id="UP001652625"/>
    </source>
</evidence>
<dbReference type="PANTHER" id="PTHR23351">
    <property type="entry name" value="FOS TRANSCRIPTION FACTOR-RELATED"/>
    <property type="match status" value="1"/>
</dbReference>
<feature type="compositionally biased region" description="Polar residues" evidence="4">
    <location>
        <begin position="59"/>
        <end position="80"/>
    </location>
</feature>
<dbReference type="InterPro" id="IPR046347">
    <property type="entry name" value="bZIP_sf"/>
</dbReference>
<feature type="region of interest" description="Disordered" evidence="4">
    <location>
        <begin position="59"/>
        <end position="83"/>
    </location>
</feature>
<dbReference type="InterPro" id="IPR004827">
    <property type="entry name" value="bZIP"/>
</dbReference>
<reference evidence="7" key="1">
    <citation type="submission" date="2025-08" db="UniProtKB">
        <authorList>
            <consortium name="RefSeq"/>
        </authorList>
    </citation>
    <scope>IDENTIFICATION</scope>
</reference>
<evidence type="ECO:0000256" key="3">
    <source>
        <dbReference type="ARBA" id="ARBA00023163"/>
    </source>
</evidence>
<evidence type="ECO:0000256" key="4">
    <source>
        <dbReference type="SAM" id="MobiDB-lite"/>
    </source>
</evidence>
<dbReference type="PROSITE" id="PS00036">
    <property type="entry name" value="BZIP_BASIC"/>
    <property type="match status" value="1"/>
</dbReference>
<protein>
    <submittedName>
        <fullName evidence="7">Jun dimerization protein 2 isoform X3</fullName>
    </submittedName>
</protein>
<evidence type="ECO:0000256" key="1">
    <source>
        <dbReference type="ARBA" id="ARBA00023015"/>
    </source>
</evidence>
<dbReference type="InterPro" id="IPR000837">
    <property type="entry name" value="AP-1"/>
</dbReference>
<organism evidence="6 7">
    <name type="scientific">Hydra vulgaris</name>
    <name type="common">Hydra</name>
    <name type="synonym">Hydra attenuata</name>
    <dbReference type="NCBI Taxonomy" id="6087"/>
    <lineage>
        <taxon>Eukaryota</taxon>
        <taxon>Metazoa</taxon>
        <taxon>Cnidaria</taxon>
        <taxon>Hydrozoa</taxon>
        <taxon>Hydroidolina</taxon>
        <taxon>Anthoathecata</taxon>
        <taxon>Aplanulata</taxon>
        <taxon>Hydridae</taxon>
        <taxon>Hydra</taxon>
    </lineage>
</organism>
<keyword evidence="1" id="KW-0805">Transcription regulation</keyword>
<dbReference type="Gene3D" id="1.20.5.170">
    <property type="match status" value="1"/>
</dbReference>
<keyword evidence="3" id="KW-0804">Transcription</keyword>
<evidence type="ECO:0000259" key="5">
    <source>
        <dbReference type="PROSITE" id="PS50217"/>
    </source>
</evidence>
<accession>A0ABM4C133</accession>
<dbReference type="PANTHER" id="PTHR23351:SF24">
    <property type="entry name" value="ACTIVATING TRANSCRIPTION FACTOR 3-RELATED"/>
    <property type="match status" value="1"/>
</dbReference>
<keyword evidence="2" id="KW-0238">DNA-binding</keyword>
<dbReference type="GeneID" id="105847774"/>
<name>A0ABM4C133_HYDVU</name>
<dbReference type="PROSITE" id="PS50217">
    <property type="entry name" value="BZIP"/>
    <property type="match status" value="1"/>
</dbReference>
<evidence type="ECO:0000256" key="2">
    <source>
        <dbReference type="ARBA" id="ARBA00023125"/>
    </source>
</evidence>
<gene>
    <name evidence="7" type="primary">LOC105847774</name>
</gene>
<sequence>MSLLTTPVLEQKRFVDHVDYFSQHTDEDSTTFFEKNDSFTIDSADKYLVKEIQIKFNKSSTSGKKNDNTLTHENSQNINLNEKRNRNRLAAQRCRQKQKERIQYLEKDAKRIEKENSHVELEIKELNYQLDEIKKILRYHCCRIISTK</sequence>
<proteinExistence type="predicted"/>
<dbReference type="RefSeq" id="XP_065655241.1">
    <property type="nucleotide sequence ID" value="XM_065799169.1"/>
</dbReference>
<feature type="domain" description="BZIP" evidence="5">
    <location>
        <begin position="77"/>
        <end position="140"/>
    </location>
</feature>
<keyword evidence="6" id="KW-1185">Reference proteome</keyword>
<dbReference type="SUPFAM" id="SSF57959">
    <property type="entry name" value="Leucine zipper domain"/>
    <property type="match status" value="1"/>
</dbReference>
<evidence type="ECO:0000313" key="7">
    <source>
        <dbReference type="RefSeq" id="XP_065655241.1"/>
    </source>
</evidence>
<dbReference type="Proteomes" id="UP001652625">
    <property type="component" value="Chromosome 06"/>
</dbReference>
<dbReference type="SMART" id="SM00338">
    <property type="entry name" value="BRLZ"/>
    <property type="match status" value="1"/>
</dbReference>